<name>A0ACC2PSV5_9HYME</name>
<sequence>MGDRAIDRHKVKRDYKPGNEKRREKDEKDKKAYELLTKTHRMTDFFKSDRDGPCVSMLNAEDEEHRNSIDVDLHGESREKSVAIEILDQIPQGCPKGNEPQMQDDQKIEIDR</sequence>
<protein>
    <submittedName>
        <fullName evidence="1">Uncharacterized protein</fullName>
    </submittedName>
</protein>
<accession>A0ACC2PSV5</accession>
<keyword evidence="2" id="KW-1185">Reference proteome</keyword>
<reference evidence="1" key="1">
    <citation type="submission" date="2023-04" db="EMBL/GenBank/DDBJ databases">
        <title>A chromosome-level genome assembly of the parasitoid wasp Eretmocerus hayati.</title>
        <authorList>
            <person name="Zhong Y."/>
            <person name="Liu S."/>
            <person name="Liu Y."/>
        </authorList>
    </citation>
    <scope>NUCLEOTIDE SEQUENCE</scope>
    <source>
        <strain evidence="1">ZJU_SS_LIU_2023</strain>
    </source>
</reference>
<comment type="caution">
    <text evidence="1">The sequence shown here is derived from an EMBL/GenBank/DDBJ whole genome shotgun (WGS) entry which is preliminary data.</text>
</comment>
<proteinExistence type="predicted"/>
<dbReference type="Proteomes" id="UP001239111">
    <property type="component" value="Chromosome 1"/>
</dbReference>
<evidence type="ECO:0000313" key="2">
    <source>
        <dbReference type="Proteomes" id="UP001239111"/>
    </source>
</evidence>
<evidence type="ECO:0000313" key="1">
    <source>
        <dbReference type="EMBL" id="KAJ8685437.1"/>
    </source>
</evidence>
<gene>
    <name evidence="1" type="ORF">QAD02_021230</name>
</gene>
<dbReference type="EMBL" id="CM056741">
    <property type="protein sequence ID" value="KAJ8685437.1"/>
    <property type="molecule type" value="Genomic_DNA"/>
</dbReference>
<organism evidence="1 2">
    <name type="scientific">Eretmocerus hayati</name>
    <dbReference type="NCBI Taxonomy" id="131215"/>
    <lineage>
        <taxon>Eukaryota</taxon>
        <taxon>Metazoa</taxon>
        <taxon>Ecdysozoa</taxon>
        <taxon>Arthropoda</taxon>
        <taxon>Hexapoda</taxon>
        <taxon>Insecta</taxon>
        <taxon>Pterygota</taxon>
        <taxon>Neoptera</taxon>
        <taxon>Endopterygota</taxon>
        <taxon>Hymenoptera</taxon>
        <taxon>Apocrita</taxon>
        <taxon>Proctotrupomorpha</taxon>
        <taxon>Chalcidoidea</taxon>
        <taxon>Aphelinidae</taxon>
        <taxon>Aphelininae</taxon>
        <taxon>Eretmocerus</taxon>
    </lineage>
</organism>